<accession>A0ABS3LCP7</accession>
<dbReference type="Gene3D" id="1.10.1790.10">
    <property type="entry name" value="PRD domain"/>
    <property type="match status" value="2"/>
</dbReference>
<dbReference type="InterPro" id="IPR004341">
    <property type="entry name" value="CAT_RNA-bd_dom"/>
</dbReference>
<feature type="domain" description="PRD" evidence="2">
    <location>
        <begin position="61"/>
        <end position="164"/>
    </location>
</feature>
<sequence>MKVIQKINNNVAICLDNNNCELIAMGTGIGFPKTPYELTDLSKVERTFYGVNSRYLELINEIPEDVLKLTANIVDYASMLVEHELPSNLLFTLADHINFAILRHNKNMPVKLSIYYDVRHLHKLEVKVGEYALRLIKKKLGVVLYPDEALGIAMHLINCYTSQSNDSQKESQMVEDITTIIEDDFQLMINRSSMNYARFVSHMQYFIRREGSENKYNSENMKILESVKLEYPQSYHSAQRVIAYIRDRYGWEPNSEELLYIMLHINRLCTREDCYR</sequence>
<dbReference type="Proteomes" id="UP000664601">
    <property type="component" value="Unassembled WGS sequence"/>
</dbReference>
<proteinExistence type="predicted"/>
<dbReference type="PANTHER" id="PTHR30185:SF15">
    <property type="entry name" value="CRYPTIC BETA-GLUCOSIDE BGL OPERON ANTITERMINATOR"/>
    <property type="match status" value="1"/>
</dbReference>
<dbReference type="InterPro" id="IPR011608">
    <property type="entry name" value="PRD"/>
</dbReference>
<comment type="caution">
    <text evidence="3">The sequence shown here is derived from an EMBL/GenBank/DDBJ whole genome shotgun (WGS) entry which is preliminary data.</text>
</comment>
<dbReference type="InterPro" id="IPR036650">
    <property type="entry name" value="CAT_RNA-bd_dom_sf"/>
</dbReference>
<dbReference type="EMBL" id="JAFREM010000023">
    <property type="protein sequence ID" value="MBO1307408.1"/>
    <property type="molecule type" value="Genomic_DNA"/>
</dbReference>
<dbReference type="RefSeq" id="WP_207674389.1">
    <property type="nucleotide sequence ID" value="NZ_JAFREM010000023.1"/>
</dbReference>
<dbReference type="InterPro" id="IPR050661">
    <property type="entry name" value="BglG_antiterminators"/>
</dbReference>
<organism evidence="3 4">
    <name type="scientific">Candidatus Enterococcus moelleringii</name>
    <dbReference type="NCBI Taxonomy" id="2815325"/>
    <lineage>
        <taxon>Bacteria</taxon>
        <taxon>Bacillati</taxon>
        <taxon>Bacillota</taxon>
        <taxon>Bacilli</taxon>
        <taxon>Lactobacillales</taxon>
        <taxon>Enterococcaceae</taxon>
        <taxon>Enterococcus</taxon>
    </lineage>
</organism>
<dbReference type="SUPFAM" id="SSF63520">
    <property type="entry name" value="PTS-regulatory domain, PRD"/>
    <property type="match status" value="2"/>
</dbReference>
<name>A0ABS3LCP7_9ENTE</name>
<dbReference type="Pfam" id="PF00874">
    <property type="entry name" value="PRD"/>
    <property type="match status" value="2"/>
</dbReference>
<evidence type="ECO:0000313" key="3">
    <source>
        <dbReference type="EMBL" id="MBO1307408.1"/>
    </source>
</evidence>
<dbReference type="PANTHER" id="PTHR30185">
    <property type="entry name" value="CRYPTIC BETA-GLUCOSIDE BGL OPERON ANTITERMINATOR"/>
    <property type="match status" value="1"/>
</dbReference>
<evidence type="ECO:0000259" key="2">
    <source>
        <dbReference type="PROSITE" id="PS51372"/>
    </source>
</evidence>
<evidence type="ECO:0000313" key="4">
    <source>
        <dbReference type="Proteomes" id="UP000664601"/>
    </source>
</evidence>
<dbReference type="Pfam" id="PF03123">
    <property type="entry name" value="CAT_RBD"/>
    <property type="match status" value="1"/>
</dbReference>
<dbReference type="SUPFAM" id="SSF50151">
    <property type="entry name" value="SacY-like RNA-binding domain"/>
    <property type="match status" value="1"/>
</dbReference>
<evidence type="ECO:0000256" key="1">
    <source>
        <dbReference type="ARBA" id="ARBA00022737"/>
    </source>
</evidence>
<protein>
    <submittedName>
        <fullName evidence="3">PRD domain-containing protein</fullName>
    </submittedName>
</protein>
<dbReference type="SMART" id="SM01061">
    <property type="entry name" value="CAT_RBD"/>
    <property type="match status" value="1"/>
</dbReference>
<reference evidence="3 4" key="1">
    <citation type="submission" date="2021-03" db="EMBL/GenBank/DDBJ databases">
        <title>Enterococcal diversity collection.</title>
        <authorList>
            <person name="Gilmore M.S."/>
            <person name="Schwartzman J."/>
            <person name="Van Tyne D."/>
            <person name="Martin M."/>
            <person name="Earl A.M."/>
            <person name="Manson A.L."/>
            <person name="Straub T."/>
            <person name="Salamzade R."/>
            <person name="Saavedra J."/>
            <person name="Lebreton F."/>
            <person name="Prichula J."/>
            <person name="Schaufler K."/>
            <person name="Gaca A."/>
            <person name="Sgardioli B."/>
            <person name="Wagenaar J."/>
            <person name="Strong T."/>
        </authorList>
    </citation>
    <scope>NUCLEOTIDE SEQUENCE [LARGE SCALE GENOMIC DNA]</scope>
    <source>
        <strain evidence="3 4">669A</strain>
    </source>
</reference>
<dbReference type="PROSITE" id="PS51372">
    <property type="entry name" value="PRD_2"/>
    <property type="match status" value="2"/>
</dbReference>
<gene>
    <name evidence="3" type="ORF">JZO70_14620</name>
</gene>
<keyword evidence="1" id="KW-0677">Repeat</keyword>
<feature type="domain" description="PRD" evidence="2">
    <location>
        <begin position="165"/>
        <end position="275"/>
    </location>
</feature>
<keyword evidence="4" id="KW-1185">Reference proteome</keyword>
<dbReference type="Gene3D" id="2.30.24.10">
    <property type="entry name" value="CAT RNA-binding domain"/>
    <property type="match status" value="1"/>
</dbReference>
<dbReference type="InterPro" id="IPR036634">
    <property type="entry name" value="PRD_sf"/>
</dbReference>